<feature type="domain" description="Serine aminopeptidase S33" evidence="1">
    <location>
        <begin position="71"/>
        <end position="187"/>
    </location>
</feature>
<sequence>MLMIILIGFVGLVALLWFFGPREPGEFNPPVISELPEDLDGFLYQEEAGVRPEISRRIVWAGRPATKTPVAIVYLHGFSATSQEIRPVPDLIAAWRGSNLYFARLGGHGLDGASLGQASVADWARDVAEAVAIGHRIGDKVVVIGASTGGTLAALAARDPVLGPQIDGVVVIAPNFGMKARGAFLLRQPLARHWLPLIAGRERCIEPRNDKQREFWTICYPIVATLPLAAVVETAQSVSYADAQQPLLMMWSELDQVVDPEEMKKALASWGGQVTQLPVTIGPGDDPSAHVIAGDILSPGQTAPVATRINGWITQNFGE</sequence>
<keyword evidence="2" id="KW-0378">Hydrolase</keyword>
<dbReference type="InterPro" id="IPR022742">
    <property type="entry name" value="Hydrolase_4"/>
</dbReference>
<dbReference type="Pfam" id="PF12146">
    <property type="entry name" value="Hydrolase_4"/>
    <property type="match status" value="1"/>
</dbReference>
<dbReference type="Proteomes" id="UP000315344">
    <property type="component" value="Unassembled WGS sequence"/>
</dbReference>
<organism evidence="2 3">
    <name type="scientific">Paracoccus denitrificans</name>
    <dbReference type="NCBI Taxonomy" id="266"/>
    <lineage>
        <taxon>Bacteria</taxon>
        <taxon>Pseudomonadati</taxon>
        <taxon>Pseudomonadota</taxon>
        <taxon>Alphaproteobacteria</taxon>
        <taxon>Rhodobacterales</taxon>
        <taxon>Paracoccaceae</taxon>
        <taxon>Paracoccus</taxon>
    </lineage>
</organism>
<dbReference type="GO" id="GO:0016787">
    <property type="term" value="F:hydrolase activity"/>
    <property type="evidence" value="ECO:0007669"/>
    <property type="project" value="UniProtKB-KW"/>
</dbReference>
<gene>
    <name evidence="2" type="ORF">DI616_08135</name>
</gene>
<evidence type="ECO:0000313" key="3">
    <source>
        <dbReference type="Proteomes" id="UP000315344"/>
    </source>
</evidence>
<reference evidence="2 3" key="1">
    <citation type="journal article" date="2017" name="Nat. Commun.">
        <title>In situ click chemistry generation of cyclooxygenase-2 inhibitors.</title>
        <authorList>
            <person name="Bhardwaj A."/>
            <person name="Kaur J."/>
            <person name="Wuest M."/>
            <person name="Wuest F."/>
        </authorList>
    </citation>
    <scope>NUCLEOTIDE SEQUENCE [LARGE SCALE GENOMIC DNA]</scope>
    <source>
        <strain evidence="2">S2_012_000_R3_94</strain>
    </source>
</reference>
<name>A0A533IAD8_PARDE</name>
<dbReference type="Gene3D" id="3.40.50.1820">
    <property type="entry name" value="alpha/beta hydrolase"/>
    <property type="match status" value="1"/>
</dbReference>
<dbReference type="InterPro" id="IPR029058">
    <property type="entry name" value="AB_hydrolase_fold"/>
</dbReference>
<dbReference type="EMBL" id="VAFL01000005">
    <property type="protein sequence ID" value="TKW67030.1"/>
    <property type="molecule type" value="Genomic_DNA"/>
</dbReference>
<proteinExistence type="predicted"/>
<comment type="caution">
    <text evidence="2">The sequence shown here is derived from an EMBL/GenBank/DDBJ whole genome shotgun (WGS) entry which is preliminary data.</text>
</comment>
<evidence type="ECO:0000313" key="2">
    <source>
        <dbReference type="EMBL" id="TKW67030.1"/>
    </source>
</evidence>
<dbReference type="SUPFAM" id="SSF53474">
    <property type="entry name" value="alpha/beta-Hydrolases"/>
    <property type="match status" value="1"/>
</dbReference>
<accession>A0A533IAD8</accession>
<dbReference type="AlphaFoldDB" id="A0A533IAD8"/>
<evidence type="ECO:0000259" key="1">
    <source>
        <dbReference type="Pfam" id="PF12146"/>
    </source>
</evidence>
<protein>
    <submittedName>
        <fullName evidence="2">Alpha/beta fold hydrolase</fullName>
    </submittedName>
</protein>